<reference evidence="3" key="2">
    <citation type="submission" date="2020-09" db="EMBL/GenBank/DDBJ databases">
        <authorList>
            <person name="Sun Q."/>
            <person name="Zhou Y."/>
        </authorList>
    </citation>
    <scope>NUCLEOTIDE SEQUENCE</scope>
    <source>
        <strain evidence="3">CGMCC 1.15330</strain>
    </source>
</reference>
<feature type="signal peptide" evidence="1">
    <location>
        <begin position="1"/>
        <end position="22"/>
    </location>
</feature>
<feature type="chain" id="PRO_5036677064" description="Ice-binding protein C-terminal domain-containing protein" evidence="1">
    <location>
        <begin position="23"/>
        <end position="224"/>
    </location>
</feature>
<dbReference type="NCBIfam" id="NF035944">
    <property type="entry name" value="PEPxxWA-CTERM"/>
    <property type="match status" value="1"/>
</dbReference>
<dbReference type="AlphaFoldDB" id="A0A916T8H6"/>
<dbReference type="Pfam" id="PF07589">
    <property type="entry name" value="PEP-CTERM"/>
    <property type="match status" value="1"/>
</dbReference>
<keyword evidence="4" id="KW-1185">Reference proteome</keyword>
<dbReference type="NCBIfam" id="TIGR02595">
    <property type="entry name" value="PEP_CTERM"/>
    <property type="match status" value="1"/>
</dbReference>
<dbReference type="RefSeq" id="WP_229664558.1">
    <property type="nucleotide sequence ID" value="NZ_BMIH01000003.1"/>
</dbReference>
<evidence type="ECO:0000256" key="1">
    <source>
        <dbReference type="SAM" id="SignalP"/>
    </source>
</evidence>
<protein>
    <recommendedName>
        <fullName evidence="2">Ice-binding protein C-terminal domain-containing protein</fullName>
    </recommendedName>
</protein>
<dbReference type="InterPro" id="IPR013424">
    <property type="entry name" value="Ice-binding_C"/>
</dbReference>
<organism evidence="3 4">
    <name type="scientific">Sphingomonas metalli</name>
    <dbReference type="NCBI Taxonomy" id="1779358"/>
    <lineage>
        <taxon>Bacteria</taxon>
        <taxon>Pseudomonadati</taxon>
        <taxon>Pseudomonadota</taxon>
        <taxon>Alphaproteobacteria</taxon>
        <taxon>Sphingomonadales</taxon>
        <taxon>Sphingomonadaceae</taxon>
        <taxon>Sphingomonas</taxon>
    </lineage>
</organism>
<evidence type="ECO:0000259" key="2">
    <source>
        <dbReference type="Pfam" id="PF07589"/>
    </source>
</evidence>
<sequence>MKTIALAAAALAATVAAVPAGAVTYTATNGSTDVFNASAAGAQYTFETAANAAGFVRTGGTIMTGNVSGMGANPYPAPADNHYLAVKSNEVATIASIAGGITGYQSISIYMGSIDAGNTVQLLGAGGKVLMSYTGSQLADPAAANGSQTLPATNRAFTFTAGQGEVLTGLRLTSSVNSLEIDNVRFTGAVPEPTTWAMMLVGFGLVGAGMRYRSRQTSVRATLA</sequence>
<proteinExistence type="predicted"/>
<keyword evidence="1" id="KW-0732">Signal</keyword>
<comment type="caution">
    <text evidence="3">The sequence shown here is derived from an EMBL/GenBank/DDBJ whole genome shotgun (WGS) entry which is preliminary data.</text>
</comment>
<reference evidence="3" key="1">
    <citation type="journal article" date="2014" name="Int. J. Syst. Evol. Microbiol.">
        <title>Complete genome sequence of Corynebacterium casei LMG S-19264T (=DSM 44701T), isolated from a smear-ripened cheese.</title>
        <authorList>
            <consortium name="US DOE Joint Genome Institute (JGI-PGF)"/>
            <person name="Walter F."/>
            <person name="Albersmeier A."/>
            <person name="Kalinowski J."/>
            <person name="Ruckert C."/>
        </authorList>
    </citation>
    <scope>NUCLEOTIDE SEQUENCE</scope>
    <source>
        <strain evidence="3">CGMCC 1.15330</strain>
    </source>
</reference>
<evidence type="ECO:0000313" key="3">
    <source>
        <dbReference type="EMBL" id="GGB35672.1"/>
    </source>
</evidence>
<feature type="domain" description="Ice-binding protein C-terminal" evidence="2">
    <location>
        <begin position="189"/>
        <end position="213"/>
    </location>
</feature>
<dbReference type="Proteomes" id="UP000623067">
    <property type="component" value="Unassembled WGS sequence"/>
</dbReference>
<evidence type="ECO:0000313" key="4">
    <source>
        <dbReference type="Proteomes" id="UP000623067"/>
    </source>
</evidence>
<dbReference type="EMBL" id="BMIH01000003">
    <property type="protein sequence ID" value="GGB35672.1"/>
    <property type="molecule type" value="Genomic_DNA"/>
</dbReference>
<name>A0A916T8H6_9SPHN</name>
<accession>A0A916T8H6</accession>
<gene>
    <name evidence="3" type="ORF">GCM10011380_26300</name>
</gene>